<keyword evidence="5" id="KW-0055">Arginine biosynthesis</keyword>
<keyword evidence="4 5" id="KW-0663">Pyridoxal phosphate</keyword>
<proteinExistence type="inferred from homology"/>
<feature type="binding site" evidence="5">
    <location>
        <position position="271"/>
    </location>
    <ligand>
        <name>pyridoxal 5'-phosphate</name>
        <dbReference type="ChEBI" id="CHEBI:597326"/>
    </ligand>
</feature>
<protein>
    <recommendedName>
        <fullName evidence="5">Acetylornithine aminotransferase</fullName>
        <shortName evidence="5">ACOAT</shortName>
        <ecNumber evidence="5">2.6.1.11</ecNumber>
    </recommendedName>
</protein>
<comment type="caution">
    <text evidence="6">The sequence shown here is derived from an EMBL/GenBank/DDBJ whole genome shotgun (WGS) entry which is preliminary data.</text>
</comment>
<feature type="binding site" evidence="5">
    <location>
        <begin position="95"/>
        <end position="96"/>
    </location>
    <ligand>
        <name>pyridoxal 5'-phosphate</name>
        <dbReference type="ChEBI" id="CHEBI:597326"/>
    </ligand>
</feature>
<sequence length="395" mass="43986">MNQLFPTYPKGLIHPVKGEGSWLWDEKGHAYLDFTSGIGVLQLGHVPQEVKQKVMEQLEMIWHTSNLFEIEPQIQLANKLAEISGMDLVFFANSGAEANEAAIKLARRYQQLVKKRNRYQIITFNQSFHGRTLATLTATGQAKVKEGFGPLPEGFVSIPYEDIKQLEQTISDHTAAILLEVIQGEGGIHPAEPDWLAEVEKLARDHDILLMIDEVQTGIGRTGKWFGFQHYPIQPDIITIAKGLGSGFPIGAMAAKAELREGFTLGSHGSTFGGNFLVTTAGLATLEAIEKHNLLEHVNVMGDYLRHQLQREIGDFPQLKEIRGKGLMIGIEWEIPVADLIRIAKDQGLLLLTAGPNVLRLLPPLNVSKEEIDQAIDILKRSIDRWLENEKKSSI</sequence>
<comment type="subcellular location">
    <subcellularLocation>
        <location evidence="5">Cytoplasm</location>
    </subcellularLocation>
</comment>
<dbReference type="PANTHER" id="PTHR11986:SF79">
    <property type="entry name" value="ACETYLORNITHINE AMINOTRANSFERASE, MITOCHONDRIAL"/>
    <property type="match status" value="1"/>
</dbReference>
<dbReference type="AlphaFoldDB" id="A0A4R3KJ48"/>
<feature type="binding site" evidence="5">
    <location>
        <position position="131"/>
    </location>
    <ligand>
        <name>N(2)-acetyl-L-ornithine</name>
        <dbReference type="ChEBI" id="CHEBI:57805"/>
    </ligand>
</feature>
<keyword evidence="5" id="KW-0963">Cytoplasm</keyword>
<dbReference type="InterPro" id="IPR015421">
    <property type="entry name" value="PyrdxlP-dep_Trfase_major"/>
</dbReference>
<comment type="miscellaneous">
    <text evidence="5">May also have succinyldiaminopimelate aminotransferase activity, thus carrying out the corresponding step in lysine biosynthesis.</text>
</comment>
<keyword evidence="3 5" id="KW-0808">Transferase</keyword>
<evidence type="ECO:0000256" key="4">
    <source>
        <dbReference type="ARBA" id="ARBA00022898"/>
    </source>
</evidence>
<dbReference type="PANTHER" id="PTHR11986">
    <property type="entry name" value="AMINOTRANSFERASE CLASS III"/>
    <property type="match status" value="1"/>
</dbReference>
<dbReference type="OrthoDB" id="9807885at2"/>
<dbReference type="Gene3D" id="3.90.1150.10">
    <property type="entry name" value="Aspartate Aminotransferase, domain 1"/>
    <property type="match status" value="1"/>
</dbReference>
<dbReference type="Proteomes" id="UP000295788">
    <property type="component" value="Unassembled WGS sequence"/>
</dbReference>
<dbReference type="SUPFAM" id="SSF53383">
    <property type="entry name" value="PLP-dependent transferases"/>
    <property type="match status" value="1"/>
</dbReference>
<dbReference type="Gene3D" id="3.40.640.10">
    <property type="entry name" value="Type I PLP-dependent aspartate aminotransferase-like (Major domain)"/>
    <property type="match status" value="1"/>
</dbReference>
<evidence type="ECO:0000313" key="7">
    <source>
        <dbReference type="Proteomes" id="UP000295788"/>
    </source>
</evidence>
<evidence type="ECO:0000256" key="2">
    <source>
        <dbReference type="ARBA" id="ARBA00022605"/>
    </source>
</evidence>
<comment type="pathway">
    <text evidence="5">Amino-acid biosynthesis; L-arginine biosynthesis; N(2)-acetyl-L-ornithine from L-glutamate: step 4/4.</text>
</comment>
<dbReference type="Pfam" id="PF00202">
    <property type="entry name" value="Aminotran_3"/>
    <property type="match status" value="1"/>
</dbReference>
<dbReference type="GO" id="GO:0030170">
    <property type="term" value="F:pyridoxal phosphate binding"/>
    <property type="evidence" value="ECO:0007669"/>
    <property type="project" value="InterPro"/>
</dbReference>
<evidence type="ECO:0000256" key="3">
    <source>
        <dbReference type="ARBA" id="ARBA00022679"/>
    </source>
</evidence>
<dbReference type="PROSITE" id="PS00600">
    <property type="entry name" value="AA_TRANSFER_CLASS_3"/>
    <property type="match status" value="1"/>
</dbReference>
<dbReference type="InterPro" id="IPR015422">
    <property type="entry name" value="PyrdxlP-dep_Trfase_small"/>
</dbReference>
<reference evidence="6 7" key="1">
    <citation type="submission" date="2019-03" db="EMBL/GenBank/DDBJ databases">
        <title>Genomic Encyclopedia of Type Strains, Phase IV (KMG-IV): sequencing the most valuable type-strain genomes for metagenomic binning, comparative biology and taxonomic classification.</title>
        <authorList>
            <person name="Goeker M."/>
        </authorList>
    </citation>
    <scope>NUCLEOTIDE SEQUENCE [LARGE SCALE GENOMIC DNA]</scope>
    <source>
        <strain evidence="6 7">DSM 23802</strain>
    </source>
</reference>
<comment type="cofactor">
    <cofactor evidence="5">
        <name>pyridoxal 5'-phosphate</name>
        <dbReference type="ChEBI" id="CHEBI:597326"/>
    </cofactor>
    <text evidence="5">Binds 1 pyridoxal phosphate per subunit.</text>
</comment>
<feature type="binding site" evidence="5">
    <location>
        <begin position="213"/>
        <end position="216"/>
    </location>
    <ligand>
        <name>pyridoxal 5'-phosphate</name>
        <dbReference type="ChEBI" id="CHEBI:597326"/>
    </ligand>
</feature>
<dbReference type="InterPro" id="IPR004636">
    <property type="entry name" value="AcOrn/SuccOrn_fam"/>
</dbReference>
<dbReference type="PIRSF" id="PIRSF000521">
    <property type="entry name" value="Transaminase_4ab_Lys_Orn"/>
    <property type="match status" value="1"/>
</dbReference>
<comment type="subunit">
    <text evidence="5">Homodimer.</text>
</comment>
<feature type="binding site" evidence="5">
    <location>
        <position position="128"/>
    </location>
    <ligand>
        <name>pyridoxal 5'-phosphate</name>
        <dbReference type="ChEBI" id="CHEBI:597326"/>
    </ligand>
</feature>
<comment type="catalytic activity">
    <reaction evidence="5">
        <text>N(2)-acetyl-L-ornithine + 2-oxoglutarate = N-acetyl-L-glutamate 5-semialdehyde + L-glutamate</text>
        <dbReference type="Rhea" id="RHEA:18049"/>
        <dbReference type="ChEBI" id="CHEBI:16810"/>
        <dbReference type="ChEBI" id="CHEBI:29123"/>
        <dbReference type="ChEBI" id="CHEBI:29985"/>
        <dbReference type="ChEBI" id="CHEBI:57805"/>
        <dbReference type="EC" id="2.6.1.11"/>
    </reaction>
</comment>
<dbReference type="HAMAP" id="MF_01107">
    <property type="entry name" value="ArgD_aminotrans_3"/>
    <property type="match status" value="1"/>
</dbReference>
<dbReference type="InterPro" id="IPR049704">
    <property type="entry name" value="Aminotrans_3_PPA_site"/>
</dbReference>
<feature type="modified residue" description="N6-(pyridoxal phosphate)lysine" evidence="5">
    <location>
        <position position="242"/>
    </location>
</feature>
<dbReference type="NCBIfam" id="NF002325">
    <property type="entry name" value="PRK01278.1"/>
    <property type="match status" value="1"/>
</dbReference>
<keyword evidence="7" id="KW-1185">Reference proteome</keyword>
<dbReference type="RefSeq" id="WP_132767678.1">
    <property type="nucleotide sequence ID" value="NZ_SMAB01000005.1"/>
</dbReference>
<dbReference type="GO" id="GO:0003992">
    <property type="term" value="F:N2-acetyl-L-ornithine:2-oxoglutarate 5-aminotransferase activity"/>
    <property type="evidence" value="ECO:0007669"/>
    <property type="project" value="UniProtKB-UniRule"/>
</dbReference>
<keyword evidence="2 5" id="KW-0028">Amino-acid biosynthesis</keyword>
<name>A0A4R3KJ48_9BACI</name>
<evidence type="ECO:0000313" key="6">
    <source>
        <dbReference type="EMBL" id="TCS83285.1"/>
    </source>
</evidence>
<dbReference type="GO" id="GO:0005737">
    <property type="term" value="C:cytoplasm"/>
    <property type="evidence" value="ECO:0007669"/>
    <property type="project" value="UniProtKB-SubCell"/>
</dbReference>
<dbReference type="UniPathway" id="UPA00068">
    <property type="reaction ID" value="UER00109"/>
</dbReference>
<dbReference type="InterPro" id="IPR015424">
    <property type="entry name" value="PyrdxlP-dep_Trfase"/>
</dbReference>
<dbReference type="EC" id="2.6.1.11" evidence="5"/>
<dbReference type="CDD" id="cd00610">
    <property type="entry name" value="OAT_like"/>
    <property type="match status" value="1"/>
</dbReference>
<comment type="similarity">
    <text evidence="5">Belongs to the class-III pyridoxal-phosphate-dependent aminotransferase family. ArgD subfamily.</text>
</comment>
<feature type="binding site" evidence="5">
    <location>
        <position position="270"/>
    </location>
    <ligand>
        <name>N(2)-acetyl-L-ornithine</name>
        <dbReference type="ChEBI" id="CHEBI:57805"/>
    </ligand>
</feature>
<evidence type="ECO:0000256" key="1">
    <source>
        <dbReference type="ARBA" id="ARBA00022576"/>
    </source>
</evidence>
<accession>A0A4R3KJ48</accession>
<dbReference type="NCBIfam" id="TIGR00707">
    <property type="entry name" value="argD"/>
    <property type="match status" value="1"/>
</dbReference>
<organism evidence="6 7">
    <name type="scientific">Tepidibacillus fermentans</name>
    <dbReference type="NCBI Taxonomy" id="1281767"/>
    <lineage>
        <taxon>Bacteria</taxon>
        <taxon>Bacillati</taxon>
        <taxon>Bacillota</taxon>
        <taxon>Bacilli</taxon>
        <taxon>Bacillales</taxon>
        <taxon>Bacillaceae</taxon>
        <taxon>Tepidibacillus</taxon>
    </lineage>
</organism>
<dbReference type="GO" id="GO:0042802">
    <property type="term" value="F:identical protein binding"/>
    <property type="evidence" value="ECO:0007669"/>
    <property type="project" value="TreeGrafter"/>
</dbReference>
<dbReference type="GO" id="GO:0006526">
    <property type="term" value="P:L-arginine biosynthetic process"/>
    <property type="evidence" value="ECO:0007669"/>
    <property type="project" value="UniProtKB-UniRule"/>
</dbReference>
<keyword evidence="1 5" id="KW-0032">Aminotransferase</keyword>
<evidence type="ECO:0000256" key="5">
    <source>
        <dbReference type="HAMAP-Rule" id="MF_01107"/>
    </source>
</evidence>
<dbReference type="InterPro" id="IPR005814">
    <property type="entry name" value="Aminotrans_3"/>
</dbReference>
<gene>
    <name evidence="5" type="primary">argD</name>
    <name evidence="6" type="ORF">EDD72_10523</name>
</gene>
<dbReference type="NCBIfam" id="NF002797">
    <property type="entry name" value="PRK02936.1"/>
    <property type="match status" value="1"/>
</dbReference>
<dbReference type="FunFam" id="3.40.640.10:FF:000004">
    <property type="entry name" value="Acetylornithine aminotransferase"/>
    <property type="match status" value="1"/>
</dbReference>
<dbReference type="EMBL" id="SMAB01000005">
    <property type="protein sequence ID" value="TCS83285.1"/>
    <property type="molecule type" value="Genomic_DNA"/>
</dbReference>
<dbReference type="InterPro" id="IPR050103">
    <property type="entry name" value="Class-III_PLP-dep_AT"/>
</dbReference>